<keyword evidence="2" id="KW-1185">Reference proteome</keyword>
<dbReference type="EMBL" id="JAODUP010000100">
    <property type="protein sequence ID" value="KAK2162340.1"/>
    <property type="molecule type" value="Genomic_DNA"/>
</dbReference>
<proteinExistence type="predicted"/>
<reference evidence="1" key="1">
    <citation type="journal article" date="2023" name="Mol. Biol. Evol.">
        <title>Third-Generation Sequencing Reveals the Adaptive Role of the Epigenome in Three Deep-Sea Polychaetes.</title>
        <authorList>
            <person name="Perez M."/>
            <person name="Aroh O."/>
            <person name="Sun Y."/>
            <person name="Lan Y."/>
            <person name="Juniper S.K."/>
            <person name="Young C.R."/>
            <person name="Angers B."/>
            <person name="Qian P.Y."/>
        </authorList>
    </citation>
    <scope>NUCLEOTIDE SEQUENCE</scope>
    <source>
        <strain evidence="1">P08H-3</strain>
    </source>
</reference>
<name>A0AAD9N9Z0_9ANNE</name>
<dbReference type="AlphaFoldDB" id="A0AAD9N9Z0"/>
<accession>A0AAD9N9Z0</accession>
<gene>
    <name evidence="1" type="ORF">LSH36_100g06041</name>
</gene>
<sequence>MTKLINSAMKDPRIYVATIATQAYEATKTKLERLYPDVEEQANFS</sequence>
<evidence type="ECO:0000313" key="1">
    <source>
        <dbReference type="EMBL" id="KAK2162340.1"/>
    </source>
</evidence>
<comment type="caution">
    <text evidence="1">The sequence shown here is derived from an EMBL/GenBank/DDBJ whole genome shotgun (WGS) entry which is preliminary data.</text>
</comment>
<dbReference type="Proteomes" id="UP001208570">
    <property type="component" value="Unassembled WGS sequence"/>
</dbReference>
<protein>
    <submittedName>
        <fullName evidence="1">Uncharacterized protein</fullName>
    </submittedName>
</protein>
<organism evidence="1 2">
    <name type="scientific">Paralvinella palmiformis</name>
    <dbReference type="NCBI Taxonomy" id="53620"/>
    <lineage>
        <taxon>Eukaryota</taxon>
        <taxon>Metazoa</taxon>
        <taxon>Spiralia</taxon>
        <taxon>Lophotrochozoa</taxon>
        <taxon>Annelida</taxon>
        <taxon>Polychaeta</taxon>
        <taxon>Sedentaria</taxon>
        <taxon>Canalipalpata</taxon>
        <taxon>Terebellida</taxon>
        <taxon>Terebelliformia</taxon>
        <taxon>Alvinellidae</taxon>
        <taxon>Paralvinella</taxon>
    </lineage>
</organism>
<evidence type="ECO:0000313" key="2">
    <source>
        <dbReference type="Proteomes" id="UP001208570"/>
    </source>
</evidence>